<keyword evidence="3" id="KW-1185">Reference proteome</keyword>
<evidence type="ECO:0008006" key="4">
    <source>
        <dbReference type="Google" id="ProtNLM"/>
    </source>
</evidence>
<organism evidence="2 3">
    <name type="scientific">Ataeniobius toweri</name>
    <dbReference type="NCBI Taxonomy" id="208326"/>
    <lineage>
        <taxon>Eukaryota</taxon>
        <taxon>Metazoa</taxon>
        <taxon>Chordata</taxon>
        <taxon>Craniata</taxon>
        <taxon>Vertebrata</taxon>
        <taxon>Euteleostomi</taxon>
        <taxon>Actinopterygii</taxon>
        <taxon>Neopterygii</taxon>
        <taxon>Teleostei</taxon>
        <taxon>Neoteleostei</taxon>
        <taxon>Acanthomorphata</taxon>
        <taxon>Ovalentaria</taxon>
        <taxon>Atherinomorphae</taxon>
        <taxon>Cyprinodontiformes</taxon>
        <taxon>Goodeidae</taxon>
        <taxon>Ataeniobius</taxon>
    </lineage>
</organism>
<gene>
    <name evidence="2" type="ORF">ATANTOWER_027889</name>
</gene>
<name>A0ABU7BEV4_9TELE</name>
<proteinExistence type="predicted"/>
<comment type="caution">
    <text evidence="2">The sequence shown here is derived from an EMBL/GenBank/DDBJ whole genome shotgun (WGS) entry which is preliminary data.</text>
</comment>
<evidence type="ECO:0000256" key="1">
    <source>
        <dbReference type="SAM" id="SignalP"/>
    </source>
</evidence>
<evidence type="ECO:0000313" key="2">
    <source>
        <dbReference type="EMBL" id="MED6248158.1"/>
    </source>
</evidence>
<sequence>MCINFPVCVHLSVWLTAFRHISSGSIASTKLKTSSGDNSGSCHIASYVPLSFYLPGFSLCYPSLYPGEDSLVRILAKAADKSRAAEITHFNRPVKSVFRTCGGLLLQASE</sequence>
<keyword evidence="1" id="KW-0732">Signal</keyword>
<evidence type="ECO:0000313" key="3">
    <source>
        <dbReference type="Proteomes" id="UP001345963"/>
    </source>
</evidence>
<accession>A0ABU7BEV4</accession>
<feature type="chain" id="PRO_5046748011" description="Secreted protein" evidence="1">
    <location>
        <begin position="24"/>
        <end position="110"/>
    </location>
</feature>
<dbReference type="Proteomes" id="UP001345963">
    <property type="component" value="Unassembled WGS sequence"/>
</dbReference>
<feature type="signal peptide" evidence="1">
    <location>
        <begin position="1"/>
        <end position="23"/>
    </location>
</feature>
<dbReference type="EMBL" id="JAHUTI010049863">
    <property type="protein sequence ID" value="MED6248158.1"/>
    <property type="molecule type" value="Genomic_DNA"/>
</dbReference>
<protein>
    <recommendedName>
        <fullName evidence="4">Secreted protein</fullName>
    </recommendedName>
</protein>
<reference evidence="2 3" key="1">
    <citation type="submission" date="2021-07" db="EMBL/GenBank/DDBJ databases">
        <authorList>
            <person name="Palmer J.M."/>
        </authorList>
    </citation>
    <scope>NUCLEOTIDE SEQUENCE [LARGE SCALE GENOMIC DNA]</scope>
    <source>
        <strain evidence="2 3">AT_MEX2019</strain>
        <tissue evidence="2">Muscle</tissue>
    </source>
</reference>